<dbReference type="PANTHER" id="PTHR11451">
    <property type="entry name" value="THREONINE-TRNA LIGASE"/>
    <property type="match status" value="1"/>
</dbReference>
<keyword evidence="4" id="KW-0812">Transmembrane</keyword>
<name>A0A4S3JHF4_9EURO</name>
<keyword evidence="2" id="KW-0648">Protein biosynthesis</keyword>
<sequence length="167" mass="18917">MAIIDYLETFPDPNHLQGFLVGGLGPLAELLTCTRSADAERPVNPTGNRRERIVRTESDELPRLLPPIKLQNHSYQEVPIQYADFSPLRRNEFSGSLSGLTRVRRFHQDDEHILCRPQQIKGEIASMLWFVALVITTFGLGPYRLVLSRKLEMDFIGSLDLLNSAEA</sequence>
<evidence type="ECO:0000256" key="2">
    <source>
        <dbReference type="ARBA" id="ARBA00022917"/>
    </source>
</evidence>
<dbReference type="GO" id="GO:0005524">
    <property type="term" value="F:ATP binding"/>
    <property type="evidence" value="ECO:0007669"/>
    <property type="project" value="InterPro"/>
</dbReference>
<dbReference type="VEuPathDB" id="FungiDB:EYZ11_005638"/>
<comment type="similarity">
    <text evidence="1">Belongs to the class-II aminoacyl-tRNA synthetase family.</text>
</comment>
<evidence type="ECO:0000256" key="3">
    <source>
        <dbReference type="ARBA" id="ARBA00031900"/>
    </source>
</evidence>
<dbReference type="GO" id="GO:0006435">
    <property type="term" value="P:threonyl-tRNA aminoacylation"/>
    <property type="evidence" value="ECO:0007669"/>
    <property type="project" value="InterPro"/>
</dbReference>
<protein>
    <recommendedName>
        <fullName evidence="3">Threonyl-tRNA synthetase</fullName>
    </recommendedName>
</protein>
<gene>
    <name evidence="6" type="ORF">EYZ11_005638</name>
</gene>
<dbReference type="GO" id="GO:0004829">
    <property type="term" value="F:threonine-tRNA ligase activity"/>
    <property type="evidence" value="ECO:0007669"/>
    <property type="project" value="InterPro"/>
</dbReference>
<proteinExistence type="inferred from homology"/>
<comment type="caution">
    <text evidence="6">The sequence shown here is derived from an EMBL/GenBank/DDBJ whole genome shotgun (WGS) entry which is preliminary data.</text>
</comment>
<organism evidence="6 7">
    <name type="scientific">Aspergillus tanneri</name>
    <dbReference type="NCBI Taxonomy" id="1220188"/>
    <lineage>
        <taxon>Eukaryota</taxon>
        <taxon>Fungi</taxon>
        <taxon>Dikarya</taxon>
        <taxon>Ascomycota</taxon>
        <taxon>Pezizomycotina</taxon>
        <taxon>Eurotiomycetes</taxon>
        <taxon>Eurotiomycetidae</taxon>
        <taxon>Eurotiales</taxon>
        <taxon>Aspergillaceae</taxon>
        <taxon>Aspergillus</taxon>
        <taxon>Aspergillus subgen. Circumdati</taxon>
    </lineage>
</organism>
<reference evidence="6 7" key="1">
    <citation type="submission" date="2019-03" db="EMBL/GenBank/DDBJ databases">
        <title>The genome sequence of a newly discovered highly antifungal drug resistant Aspergillus species, Aspergillus tanneri NIH 1004.</title>
        <authorList>
            <person name="Mounaud S."/>
            <person name="Singh I."/>
            <person name="Joardar V."/>
            <person name="Pakala S."/>
            <person name="Pakala S."/>
            <person name="Venepally P."/>
            <person name="Hoover J."/>
            <person name="Nierman W."/>
            <person name="Chung J."/>
            <person name="Losada L."/>
        </authorList>
    </citation>
    <scope>NUCLEOTIDE SEQUENCE [LARGE SCALE GENOMIC DNA]</scope>
    <source>
        <strain evidence="6 7">NIH1004</strain>
    </source>
</reference>
<dbReference type="PANTHER" id="PTHR11451:SF50">
    <property type="entry name" value="THREONINE--TRNA LIGASE, MITOCHONDRIAL"/>
    <property type="match status" value="1"/>
</dbReference>
<dbReference type="Pfam" id="PF00587">
    <property type="entry name" value="tRNA-synt_2b"/>
    <property type="match status" value="1"/>
</dbReference>
<feature type="domain" description="Aminoacyl-tRNA synthetase class II (G/ P/ S/T)" evidence="5">
    <location>
        <begin position="73"/>
        <end position="148"/>
    </location>
</feature>
<evidence type="ECO:0000259" key="5">
    <source>
        <dbReference type="Pfam" id="PF00587"/>
    </source>
</evidence>
<evidence type="ECO:0000256" key="1">
    <source>
        <dbReference type="ARBA" id="ARBA00008226"/>
    </source>
</evidence>
<dbReference type="AlphaFoldDB" id="A0A4S3JHF4"/>
<keyword evidence="7" id="KW-1185">Reference proteome</keyword>
<dbReference type="InterPro" id="IPR002320">
    <property type="entry name" value="Thr-tRNA-ligase_IIa"/>
</dbReference>
<dbReference type="STRING" id="1220188.A0A4S3JHF4"/>
<dbReference type="Gene3D" id="3.30.930.10">
    <property type="entry name" value="Bira Bifunctional Protein, Domain 2"/>
    <property type="match status" value="1"/>
</dbReference>
<evidence type="ECO:0000256" key="4">
    <source>
        <dbReference type="SAM" id="Phobius"/>
    </source>
</evidence>
<dbReference type="InterPro" id="IPR002314">
    <property type="entry name" value="aa-tRNA-synt_IIb"/>
</dbReference>
<dbReference type="PRINTS" id="PR01047">
    <property type="entry name" value="TRNASYNTHTHR"/>
</dbReference>
<dbReference type="EMBL" id="SOSA01000184">
    <property type="protein sequence ID" value="THC94876.1"/>
    <property type="molecule type" value="Genomic_DNA"/>
</dbReference>
<feature type="transmembrane region" description="Helical" evidence="4">
    <location>
        <begin position="124"/>
        <end position="143"/>
    </location>
</feature>
<keyword evidence="4" id="KW-1133">Transmembrane helix</keyword>
<dbReference type="Proteomes" id="UP000308092">
    <property type="component" value="Unassembled WGS sequence"/>
</dbReference>
<accession>A0A4S3JHF4</accession>
<keyword evidence="4" id="KW-0472">Membrane</keyword>
<dbReference type="SUPFAM" id="SSF55681">
    <property type="entry name" value="Class II aaRS and biotin synthetases"/>
    <property type="match status" value="1"/>
</dbReference>
<evidence type="ECO:0000313" key="6">
    <source>
        <dbReference type="EMBL" id="THC94876.1"/>
    </source>
</evidence>
<evidence type="ECO:0000313" key="7">
    <source>
        <dbReference type="Proteomes" id="UP000308092"/>
    </source>
</evidence>
<dbReference type="GO" id="GO:0005739">
    <property type="term" value="C:mitochondrion"/>
    <property type="evidence" value="ECO:0007669"/>
    <property type="project" value="TreeGrafter"/>
</dbReference>
<dbReference type="InterPro" id="IPR045864">
    <property type="entry name" value="aa-tRNA-synth_II/BPL/LPL"/>
</dbReference>